<protein>
    <submittedName>
        <fullName evidence="2">Uncharacterized protein</fullName>
    </submittedName>
</protein>
<keyword evidence="3" id="KW-1185">Reference proteome</keyword>
<sequence>MKSKEDVTAGGEYDIPTEKTSELAVLQLRSVQHRRRSNSVGPVMTPDKRTRHQLSPSPIPKLKKYASDSKPAHIIPNTPNRLHKCGVETRLLHPTAAWKKD</sequence>
<name>A0A4C1Z3F6_EUMVA</name>
<proteinExistence type="predicted"/>
<dbReference type="Proteomes" id="UP000299102">
    <property type="component" value="Unassembled WGS sequence"/>
</dbReference>
<accession>A0A4C1Z3F6</accession>
<dbReference type="AlphaFoldDB" id="A0A4C1Z3F6"/>
<organism evidence="2 3">
    <name type="scientific">Eumeta variegata</name>
    <name type="common">Bagworm moth</name>
    <name type="synonym">Eumeta japonica</name>
    <dbReference type="NCBI Taxonomy" id="151549"/>
    <lineage>
        <taxon>Eukaryota</taxon>
        <taxon>Metazoa</taxon>
        <taxon>Ecdysozoa</taxon>
        <taxon>Arthropoda</taxon>
        <taxon>Hexapoda</taxon>
        <taxon>Insecta</taxon>
        <taxon>Pterygota</taxon>
        <taxon>Neoptera</taxon>
        <taxon>Endopterygota</taxon>
        <taxon>Lepidoptera</taxon>
        <taxon>Glossata</taxon>
        <taxon>Ditrysia</taxon>
        <taxon>Tineoidea</taxon>
        <taxon>Psychidae</taxon>
        <taxon>Oiketicinae</taxon>
        <taxon>Eumeta</taxon>
    </lineage>
</organism>
<feature type="region of interest" description="Disordered" evidence="1">
    <location>
        <begin position="29"/>
        <end position="61"/>
    </location>
</feature>
<evidence type="ECO:0000313" key="2">
    <source>
        <dbReference type="EMBL" id="GBP82090.1"/>
    </source>
</evidence>
<comment type="caution">
    <text evidence="2">The sequence shown here is derived from an EMBL/GenBank/DDBJ whole genome shotgun (WGS) entry which is preliminary data.</text>
</comment>
<reference evidence="2 3" key="1">
    <citation type="journal article" date="2019" name="Commun. Biol.">
        <title>The bagworm genome reveals a unique fibroin gene that provides high tensile strength.</title>
        <authorList>
            <person name="Kono N."/>
            <person name="Nakamura H."/>
            <person name="Ohtoshi R."/>
            <person name="Tomita M."/>
            <person name="Numata K."/>
            <person name="Arakawa K."/>
        </authorList>
    </citation>
    <scope>NUCLEOTIDE SEQUENCE [LARGE SCALE GENOMIC DNA]</scope>
</reference>
<evidence type="ECO:0000313" key="3">
    <source>
        <dbReference type="Proteomes" id="UP000299102"/>
    </source>
</evidence>
<gene>
    <name evidence="2" type="ORF">EVAR_89429_1</name>
</gene>
<evidence type="ECO:0000256" key="1">
    <source>
        <dbReference type="SAM" id="MobiDB-lite"/>
    </source>
</evidence>
<dbReference type="EMBL" id="BGZK01001547">
    <property type="protein sequence ID" value="GBP82090.1"/>
    <property type="molecule type" value="Genomic_DNA"/>
</dbReference>